<dbReference type="RefSeq" id="WP_244820109.1">
    <property type="nucleotide sequence ID" value="NZ_CP112998.1"/>
</dbReference>
<organism evidence="2 3">
    <name type="scientific">Dyadobacter pollutisoli</name>
    <dbReference type="NCBI Taxonomy" id="2910158"/>
    <lineage>
        <taxon>Bacteria</taxon>
        <taxon>Pseudomonadati</taxon>
        <taxon>Bacteroidota</taxon>
        <taxon>Cytophagia</taxon>
        <taxon>Cytophagales</taxon>
        <taxon>Spirosomataceae</taxon>
        <taxon>Dyadobacter</taxon>
    </lineage>
</organism>
<accession>A0A9E8NI71</accession>
<dbReference type="Gene3D" id="3.90.1150.200">
    <property type="match status" value="1"/>
</dbReference>
<evidence type="ECO:0000313" key="2">
    <source>
        <dbReference type="EMBL" id="WAC14742.1"/>
    </source>
</evidence>
<gene>
    <name evidence="2" type="ORF">ON006_12425</name>
</gene>
<dbReference type="Pfam" id="PF13376">
    <property type="entry name" value="OmdA"/>
    <property type="match status" value="1"/>
</dbReference>
<proteinExistence type="predicted"/>
<dbReference type="SUPFAM" id="SSF159888">
    <property type="entry name" value="YdhG-like"/>
    <property type="match status" value="1"/>
</dbReference>
<name>A0A9E8NI71_9BACT</name>
<evidence type="ECO:0000313" key="3">
    <source>
        <dbReference type="Proteomes" id="UP001164653"/>
    </source>
</evidence>
<dbReference type="Proteomes" id="UP001164653">
    <property type="component" value="Chromosome"/>
</dbReference>
<dbReference type="Pfam" id="PF08818">
    <property type="entry name" value="DUF1801"/>
    <property type="match status" value="1"/>
</dbReference>
<keyword evidence="3" id="KW-1185">Reference proteome</keyword>
<protein>
    <submittedName>
        <fullName evidence="2">YdeI/OmpD-associated family protein</fullName>
    </submittedName>
</protein>
<dbReference type="KEGG" id="dpf:ON006_12425"/>
<feature type="domain" description="YdhG-like" evidence="1">
    <location>
        <begin position="20"/>
        <end position="116"/>
    </location>
</feature>
<dbReference type="EMBL" id="CP112998">
    <property type="protein sequence ID" value="WAC14742.1"/>
    <property type="molecule type" value="Genomic_DNA"/>
</dbReference>
<dbReference type="AlphaFoldDB" id="A0A9E8NI71"/>
<reference evidence="2" key="1">
    <citation type="submission" date="2022-11" db="EMBL/GenBank/DDBJ databases">
        <title>Dyadobacter pollutisoli sp. nov., isolated from plastic dumped soil.</title>
        <authorList>
            <person name="Kim J.M."/>
            <person name="Kim K.R."/>
            <person name="Lee J.K."/>
            <person name="Hao L."/>
            <person name="Jeon C.O."/>
        </authorList>
    </citation>
    <scope>NUCLEOTIDE SEQUENCE</scope>
    <source>
        <strain evidence="2">U1</strain>
    </source>
</reference>
<dbReference type="InterPro" id="IPR014922">
    <property type="entry name" value="YdhG-like"/>
</dbReference>
<evidence type="ECO:0000259" key="1">
    <source>
        <dbReference type="Pfam" id="PF08818"/>
    </source>
</evidence>
<sequence length="204" mass="23754">MAQFNSKVDEYIANSEAFAQPILGHWRQLVHDHCPEMVEAIKWSIPHFDYKGDFMCVMASYKSHCSFTFIKAELMSDPRLKESKNLKPIQRFLGKVKTMSDLPPDEEFIAFIKEAMDLNEKGIKVTPPVKSDAPKVLELPDYFAEKLTANPRAKEVFDSKSDSFRKDYIIWITDAKTDATRQKRMDESLEWISEGKGRFWKYDK</sequence>